<organism evidence="2 3">
    <name type="scientific">Chryseobacterium nakagawai</name>
    <dbReference type="NCBI Taxonomy" id="1241982"/>
    <lineage>
        <taxon>Bacteria</taxon>
        <taxon>Pseudomonadati</taxon>
        <taxon>Bacteroidota</taxon>
        <taxon>Flavobacteriia</taxon>
        <taxon>Flavobacteriales</taxon>
        <taxon>Weeksellaceae</taxon>
        <taxon>Chryseobacterium group</taxon>
        <taxon>Chryseobacterium</taxon>
    </lineage>
</organism>
<dbReference type="RefSeq" id="WP_123856124.1">
    <property type="nucleotide sequence ID" value="NZ_CP033923.1"/>
</dbReference>
<feature type="transmembrane region" description="Helical" evidence="1">
    <location>
        <begin position="12"/>
        <end position="32"/>
    </location>
</feature>
<keyword evidence="1" id="KW-1133">Transmembrane helix</keyword>
<proteinExistence type="predicted"/>
<feature type="transmembrane region" description="Helical" evidence="1">
    <location>
        <begin position="44"/>
        <end position="66"/>
    </location>
</feature>
<name>A0AAD1DQB4_CHRNA</name>
<feature type="transmembrane region" description="Helical" evidence="1">
    <location>
        <begin position="115"/>
        <end position="135"/>
    </location>
</feature>
<reference evidence="2 3" key="1">
    <citation type="submission" date="2018-11" db="EMBL/GenBank/DDBJ databases">
        <title>Proposal to divide the Flavobacteriaceae and reorganize its genera based on Amino Acid Identity values calculated from whole genome sequences.</title>
        <authorList>
            <person name="Nicholson A.C."/>
            <person name="Gulvik C.A."/>
            <person name="Whitney A.M."/>
            <person name="Humrighouse B.W."/>
            <person name="Bell M."/>
            <person name="Holmes B."/>
            <person name="Steigerwalt A.G."/>
            <person name="Villarma A."/>
            <person name="Sheth M."/>
            <person name="Batra D."/>
            <person name="Pryor J."/>
            <person name="Bernardet J.-F."/>
            <person name="Hugo C."/>
            <person name="Kampfer P."/>
            <person name="Newman J."/>
            <person name="McQuiston J.R."/>
        </authorList>
    </citation>
    <scope>NUCLEOTIDE SEQUENCE [LARGE SCALE GENOMIC DNA]</scope>
    <source>
        <strain evidence="2 3">G0041</strain>
    </source>
</reference>
<dbReference type="KEGG" id="cnk:EG343_02940"/>
<dbReference type="Proteomes" id="UP000278288">
    <property type="component" value="Chromosome"/>
</dbReference>
<evidence type="ECO:0000313" key="3">
    <source>
        <dbReference type="Proteomes" id="UP000278288"/>
    </source>
</evidence>
<sequence length="141" mass="15977">MKISFETAKRKLSIPWFTASSILFIIMFMQTIGGKFEDKNIEAWGWFTQNLLPTLSLIITVFVTDLNTENSDKEVEKFYFNLAFGLSIFYLLVVLSVLLAQPLSSKGMIPWLQSSSIYLGPFQGLVAATVGMFFLKKVNKD</sequence>
<evidence type="ECO:0000256" key="1">
    <source>
        <dbReference type="SAM" id="Phobius"/>
    </source>
</evidence>
<keyword evidence="3" id="KW-1185">Reference proteome</keyword>
<dbReference type="AlphaFoldDB" id="A0AAD1DQB4"/>
<feature type="transmembrane region" description="Helical" evidence="1">
    <location>
        <begin position="78"/>
        <end position="103"/>
    </location>
</feature>
<evidence type="ECO:0000313" key="2">
    <source>
        <dbReference type="EMBL" id="AZA89659.1"/>
    </source>
</evidence>
<keyword evidence="1" id="KW-0812">Transmembrane</keyword>
<protein>
    <submittedName>
        <fullName evidence="2">Uncharacterized protein</fullName>
    </submittedName>
</protein>
<dbReference type="EMBL" id="CP033923">
    <property type="protein sequence ID" value="AZA89659.1"/>
    <property type="molecule type" value="Genomic_DNA"/>
</dbReference>
<gene>
    <name evidence="2" type="ORF">EG343_02940</name>
</gene>
<accession>A0AAD1DQB4</accession>
<keyword evidence="1" id="KW-0472">Membrane</keyword>